<organism evidence="1 2">
    <name type="scientific">Undibacterium arcticum</name>
    <dbReference type="NCBI Taxonomy" id="1762892"/>
    <lineage>
        <taxon>Bacteria</taxon>
        <taxon>Pseudomonadati</taxon>
        <taxon>Pseudomonadota</taxon>
        <taxon>Betaproteobacteria</taxon>
        <taxon>Burkholderiales</taxon>
        <taxon>Oxalobacteraceae</taxon>
        <taxon>Undibacterium</taxon>
    </lineage>
</organism>
<dbReference type="RefSeq" id="WP_390332052.1">
    <property type="nucleotide sequence ID" value="NZ_JBHRTP010000053.1"/>
</dbReference>
<comment type="caution">
    <text evidence="1">The sequence shown here is derived from an EMBL/GenBank/DDBJ whole genome shotgun (WGS) entry which is preliminary data.</text>
</comment>
<dbReference type="Proteomes" id="UP001595530">
    <property type="component" value="Unassembled WGS sequence"/>
</dbReference>
<evidence type="ECO:0000313" key="1">
    <source>
        <dbReference type="EMBL" id="MFC3109536.1"/>
    </source>
</evidence>
<gene>
    <name evidence="1" type="ORF">ACFOFO_16460</name>
</gene>
<evidence type="ECO:0000313" key="2">
    <source>
        <dbReference type="Proteomes" id="UP001595530"/>
    </source>
</evidence>
<proteinExistence type="predicted"/>
<reference evidence="2" key="1">
    <citation type="journal article" date="2019" name="Int. J. Syst. Evol. Microbiol.">
        <title>The Global Catalogue of Microorganisms (GCM) 10K type strain sequencing project: providing services to taxonomists for standard genome sequencing and annotation.</title>
        <authorList>
            <consortium name="The Broad Institute Genomics Platform"/>
            <consortium name="The Broad Institute Genome Sequencing Center for Infectious Disease"/>
            <person name="Wu L."/>
            <person name="Ma J."/>
        </authorList>
    </citation>
    <scope>NUCLEOTIDE SEQUENCE [LARGE SCALE GENOMIC DNA]</scope>
    <source>
        <strain evidence="2">KCTC 42986</strain>
    </source>
</reference>
<dbReference type="EMBL" id="JBHRTP010000053">
    <property type="protein sequence ID" value="MFC3109536.1"/>
    <property type="molecule type" value="Genomic_DNA"/>
</dbReference>
<name>A0ABV7F5H9_9BURK</name>
<keyword evidence="2" id="KW-1185">Reference proteome</keyword>
<protein>
    <submittedName>
        <fullName evidence="1">Uncharacterized protein</fullName>
    </submittedName>
</protein>
<sequence>MSSFAIVHASQPGAASAYAKNLSQAGRAFLAALIAFKPQQSAEPALIRDLSVSPGDRANDMQCLNRLANEYASIMPNLSAELRFLASRG</sequence>
<accession>A0ABV7F5H9</accession>